<proteinExistence type="predicted"/>
<evidence type="ECO:0000256" key="1">
    <source>
        <dbReference type="SAM" id="SignalP"/>
    </source>
</evidence>
<feature type="signal peptide" evidence="1">
    <location>
        <begin position="1"/>
        <end position="25"/>
    </location>
</feature>
<keyword evidence="3" id="KW-1185">Reference proteome</keyword>
<evidence type="ECO:0000313" key="2">
    <source>
        <dbReference type="EMBL" id="KIW02111.1"/>
    </source>
</evidence>
<dbReference type="AlphaFoldDB" id="A0A0D1XIH0"/>
<keyword evidence="1" id="KW-0732">Signal</keyword>
<evidence type="ECO:0000313" key="3">
    <source>
        <dbReference type="Proteomes" id="UP000053259"/>
    </source>
</evidence>
<feature type="chain" id="PRO_5002236398" evidence="1">
    <location>
        <begin position="26"/>
        <end position="79"/>
    </location>
</feature>
<dbReference type="Proteomes" id="UP000053259">
    <property type="component" value="Unassembled WGS sequence"/>
</dbReference>
<dbReference type="OrthoDB" id="3945769at2759"/>
<dbReference type="GeneID" id="27314575"/>
<dbReference type="HOGENOM" id="CLU_2607855_0_0_1"/>
<organism evidence="2 3">
    <name type="scientific">Verruconis gallopava</name>
    <dbReference type="NCBI Taxonomy" id="253628"/>
    <lineage>
        <taxon>Eukaryota</taxon>
        <taxon>Fungi</taxon>
        <taxon>Dikarya</taxon>
        <taxon>Ascomycota</taxon>
        <taxon>Pezizomycotina</taxon>
        <taxon>Dothideomycetes</taxon>
        <taxon>Pleosporomycetidae</taxon>
        <taxon>Venturiales</taxon>
        <taxon>Sympoventuriaceae</taxon>
        <taxon>Verruconis</taxon>
    </lineage>
</organism>
<dbReference type="InParanoid" id="A0A0D1XIH0"/>
<name>A0A0D1XIH0_9PEZI</name>
<dbReference type="RefSeq" id="XP_016211980.1">
    <property type="nucleotide sequence ID" value="XM_016360268.1"/>
</dbReference>
<protein>
    <submittedName>
        <fullName evidence="2">Uncharacterized protein</fullName>
    </submittedName>
</protein>
<gene>
    <name evidence="2" type="ORF">PV09_06602</name>
</gene>
<dbReference type="VEuPathDB" id="FungiDB:PV09_06602"/>
<dbReference type="EMBL" id="KN847551">
    <property type="protein sequence ID" value="KIW02111.1"/>
    <property type="molecule type" value="Genomic_DNA"/>
</dbReference>
<accession>A0A0D1XIH0</accession>
<sequence>MSRFGAASKLALLGTATIALGAAAASQLKPDDSARAAQAKAKAETDKRYQELLNAYGSGESLDDLQNAVANYGGSQTRG</sequence>
<reference evidence="2 3" key="1">
    <citation type="submission" date="2015-01" db="EMBL/GenBank/DDBJ databases">
        <title>The Genome Sequence of Ochroconis gallopava CBS43764.</title>
        <authorList>
            <consortium name="The Broad Institute Genomics Platform"/>
            <person name="Cuomo C."/>
            <person name="de Hoog S."/>
            <person name="Gorbushina A."/>
            <person name="Stielow B."/>
            <person name="Teixiera M."/>
            <person name="Abouelleil A."/>
            <person name="Chapman S.B."/>
            <person name="Priest M."/>
            <person name="Young S.K."/>
            <person name="Wortman J."/>
            <person name="Nusbaum C."/>
            <person name="Birren B."/>
        </authorList>
    </citation>
    <scope>NUCLEOTIDE SEQUENCE [LARGE SCALE GENOMIC DNA]</scope>
    <source>
        <strain evidence="2 3">CBS 43764</strain>
    </source>
</reference>